<dbReference type="PROSITE" id="PS00552">
    <property type="entry name" value="HTH_MERR_1"/>
    <property type="match status" value="1"/>
</dbReference>
<gene>
    <name evidence="5" type="ORF">ACFQ3W_07105</name>
</gene>
<dbReference type="EMBL" id="JBHTLM010000004">
    <property type="protein sequence ID" value="MFD1176066.1"/>
    <property type="molecule type" value="Genomic_DNA"/>
</dbReference>
<keyword evidence="1" id="KW-0805">Transcription regulation</keyword>
<dbReference type="Gene3D" id="1.10.1660.10">
    <property type="match status" value="1"/>
</dbReference>
<evidence type="ECO:0000313" key="6">
    <source>
        <dbReference type="Proteomes" id="UP001597262"/>
    </source>
</evidence>
<evidence type="ECO:0000256" key="2">
    <source>
        <dbReference type="ARBA" id="ARBA00023125"/>
    </source>
</evidence>
<sequence length="277" mass="32056">MKYCIGEFSSILGITRDTLRLYEKHDIVKPIKDHHNKYRYFNDLDARDLLMSRWYRSMQIPLHDVAGLMKSSSLETITEKIGESIEQLEEEIQRSTMLLNKLEELNQEIHSIEGSLYQCKITEVPGLYRFKQTNRNDLLKNEGLENIVNSLMEQLPFTFYCFRIGMDQMLMEGADSFDYSWGLTLSEDDLPKLKVEISDHLEYIAPSTCVSAVITSPCGEYLSKEYLQFMLDYLDEHQYTISGDVVGKLILTENNDGNKRSYLQVNIPICQGADAEK</sequence>
<dbReference type="InterPro" id="IPR047057">
    <property type="entry name" value="MerR_fam"/>
</dbReference>
<keyword evidence="3" id="KW-0804">Transcription</keyword>
<dbReference type="SUPFAM" id="SSF46955">
    <property type="entry name" value="Putative DNA-binding domain"/>
    <property type="match status" value="1"/>
</dbReference>
<keyword evidence="2" id="KW-0238">DNA-binding</keyword>
<name>A0ABW3RVZ3_9BACL</name>
<accession>A0ABW3RVZ3</accession>
<proteinExistence type="predicted"/>
<dbReference type="RefSeq" id="WP_379318073.1">
    <property type="nucleotide sequence ID" value="NZ_JBHTLM010000004.1"/>
</dbReference>
<evidence type="ECO:0000256" key="1">
    <source>
        <dbReference type="ARBA" id="ARBA00023015"/>
    </source>
</evidence>
<dbReference type="PANTHER" id="PTHR30204:SF94">
    <property type="entry name" value="HEAVY METAL-DEPENDENT TRANSCRIPTIONAL REGULATOR HI_0293-RELATED"/>
    <property type="match status" value="1"/>
</dbReference>
<comment type="caution">
    <text evidence="5">The sequence shown here is derived from an EMBL/GenBank/DDBJ whole genome shotgun (WGS) entry which is preliminary data.</text>
</comment>
<keyword evidence="6" id="KW-1185">Reference proteome</keyword>
<dbReference type="InterPro" id="IPR000551">
    <property type="entry name" value="MerR-type_HTH_dom"/>
</dbReference>
<dbReference type="InterPro" id="IPR009061">
    <property type="entry name" value="DNA-bd_dom_put_sf"/>
</dbReference>
<dbReference type="SMART" id="SM00422">
    <property type="entry name" value="HTH_MERR"/>
    <property type="match status" value="1"/>
</dbReference>
<evidence type="ECO:0000313" key="5">
    <source>
        <dbReference type="EMBL" id="MFD1176066.1"/>
    </source>
</evidence>
<reference evidence="6" key="1">
    <citation type="journal article" date="2019" name="Int. J. Syst. Evol. Microbiol.">
        <title>The Global Catalogue of Microorganisms (GCM) 10K type strain sequencing project: providing services to taxonomists for standard genome sequencing and annotation.</title>
        <authorList>
            <consortium name="The Broad Institute Genomics Platform"/>
            <consortium name="The Broad Institute Genome Sequencing Center for Infectious Disease"/>
            <person name="Wu L."/>
            <person name="Ma J."/>
        </authorList>
    </citation>
    <scope>NUCLEOTIDE SEQUENCE [LARGE SCALE GENOMIC DNA]</scope>
    <source>
        <strain evidence="6">CCUG 59189</strain>
    </source>
</reference>
<organism evidence="5 6">
    <name type="scientific">Paenibacillus puldeungensis</name>
    <dbReference type="NCBI Taxonomy" id="696536"/>
    <lineage>
        <taxon>Bacteria</taxon>
        <taxon>Bacillati</taxon>
        <taxon>Bacillota</taxon>
        <taxon>Bacilli</taxon>
        <taxon>Bacillales</taxon>
        <taxon>Paenibacillaceae</taxon>
        <taxon>Paenibacillus</taxon>
    </lineage>
</organism>
<dbReference type="PROSITE" id="PS50937">
    <property type="entry name" value="HTH_MERR_2"/>
    <property type="match status" value="1"/>
</dbReference>
<dbReference type="PANTHER" id="PTHR30204">
    <property type="entry name" value="REDOX-CYCLING DRUG-SENSING TRANSCRIPTIONAL ACTIVATOR SOXR"/>
    <property type="match status" value="1"/>
</dbReference>
<evidence type="ECO:0000256" key="3">
    <source>
        <dbReference type="ARBA" id="ARBA00023163"/>
    </source>
</evidence>
<protein>
    <submittedName>
        <fullName evidence="5">MerR family transcriptional regulator</fullName>
    </submittedName>
</protein>
<evidence type="ECO:0000259" key="4">
    <source>
        <dbReference type="PROSITE" id="PS50937"/>
    </source>
</evidence>
<dbReference type="Proteomes" id="UP001597262">
    <property type="component" value="Unassembled WGS sequence"/>
</dbReference>
<feature type="domain" description="HTH merR-type" evidence="4">
    <location>
        <begin position="2"/>
        <end position="71"/>
    </location>
</feature>
<dbReference type="CDD" id="cd00592">
    <property type="entry name" value="HTH_MerR-like"/>
    <property type="match status" value="1"/>
</dbReference>
<dbReference type="Pfam" id="PF13411">
    <property type="entry name" value="MerR_1"/>
    <property type="match status" value="1"/>
</dbReference>